<dbReference type="InterPro" id="IPR014721">
    <property type="entry name" value="Ribsml_uS5_D2-typ_fold_subgr"/>
</dbReference>
<keyword evidence="1" id="KW-0808">Transferase</keyword>
<name>A0A4S3ZZS2_9FLAO</name>
<keyword evidence="1" id="KW-0418">Kinase</keyword>
<evidence type="ECO:0000313" key="2">
    <source>
        <dbReference type="Proteomes" id="UP000307507"/>
    </source>
</evidence>
<dbReference type="OrthoDB" id="5288719at2"/>
<dbReference type="InterPro" id="IPR020568">
    <property type="entry name" value="Ribosomal_Su5_D2-typ_SF"/>
</dbReference>
<dbReference type="GO" id="GO:0016301">
    <property type="term" value="F:kinase activity"/>
    <property type="evidence" value="ECO:0007669"/>
    <property type="project" value="UniProtKB-KW"/>
</dbReference>
<dbReference type="SUPFAM" id="SSF55060">
    <property type="entry name" value="GHMP Kinase, C-terminal domain"/>
    <property type="match status" value="1"/>
</dbReference>
<gene>
    <name evidence="1" type="ORF">E6C50_05010</name>
</gene>
<keyword evidence="2" id="KW-1185">Reference proteome</keyword>
<protein>
    <submittedName>
        <fullName evidence="1">GHMP kinase</fullName>
    </submittedName>
</protein>
<dbReference type="RefSeq" id="WP_136402126.1">
    <property type="nucleotide sequence ID" value="NZ_SSNZ01000002.1"/>
</dbReference>
<dbReference type="AlphaFoldDB" id="A0A4S3ZZS2"/>
<dbReference type="InterPro" id="IPR047765">
    <property type="entry name" value="GHMP_GYDIA-like"/>
</dbReference>
<reference evidence="1 2" key="1">
    <citation type="submission" date="2019-04" db="EMBL/GenBank/DDBJ databases">
        <title>Flavobacterium sp. nov. isolated from construction timber.</title>
        <authorList>
            <person name="Lin S.-Y."/>
            <person name="Chang C.-T."/>
            <person name="Young C.-C."/>
        </authorList>
    </citation>
    <scope>NUCLEOTIDE SEQUENCE [LARGE SCALE GENOMIC DNA]</scope>
    <source>
        <strain evidence="1 2">CC-CTC003</strain>
    </source>
</reference>
<dbReference type="Gene3D" id="3.30.230.10">
    <property type="match status" value="1"/>
</dbReference>
<dbReference type="SUPFAM" id="SSF54211">
    <property type="entry name" value="Ribosomal protein S5 domain 2-like"/>
    <property type="match status" value="1"/>
</dbReference>
<evidence type="ECO:0000313" key="1">
    <source>
        <dbReference type="EMBL" id="THF51139.1"/>
    </source>
</evidence>
<dbReference type="Gene3D" id="3.30.70.890">
    <property type="entry name" value="GHMP kinase, C-terminal domain"/>
    <property type="match status" value="1"/>
</dbReference>
<dbReference type="NCBIfam" id="NF040656">
    <property type="entry name" value="GHMP_GYDIA"/>
    <property type="match status" value="1"/>
</dbReference>
<comment type="caution">
    <text evidence="1">The sequence shown here is derived from an EMBL/GenBank/DDBJ whole genome shotgun (WGS) entry which is preliminary data.</text>
</comment>
<accession>A0A4S3ZZS2</accession>
<dbReference type="EMBL" id="SSNZ01000002">
    <property type="protein sequence ID" value="THF51139.1"/>
    <property type="molecule type" value="Genomic_DNA"/>
</dbReference>
<dbReference type="Proteomes" id="UP000307507">
    <property type="component" value="Unassembled WGS sequence"/>
</dbReference>
<organism evidence="1 2">
    <name type="scientific">Flavobacterium supellecticarium</name>
    <dbReference type="NCBI Taxonomy" id="2565924"/>
    <lineage>
        <taxon>Bacteria</taxon>
        <taxon>Pseudomonadati</taxon>
        <taxon>Bacteroidota</taxon>
        <taxon>Flavobacteriia</taxon>
        <taxon>Flavobacteriales</taxon>
        <taxon>Flavobacteriaceae</taxon>
        <taxon>Flavobacterium</taxon>
    </lineage>
</organism>
<dbReference type="InterPro" id="IPR036554">
    <property type="entry name" value="GHMP_kinase_C_sf"/>
</dbReference>
<proteinExistence type="predicted"/>
<sequence>MKKTFYSNGKLLLTGEYVVLDGAKAIALPTKYGQFLDIEKVPEQIIRWQSYDADSTIWFEDQISFDSIRNKENFGSQAGIKNTLIEILYEAAQLNPDFLNSDTGYSVTTRLTFPRLWGLGTSSTLINNIAQWLQVDAYRLLESSFGGSGYDIACAQNNTPIIYQLTRFKRPTVTPLQLDLSFHQNLYFVYLNQKQSSKSAIMSYYDKQQRIDKMISKIDALTEAILVANDLYQFGSLINQHESILSDILEMETVKERFFNDFKGALKSLGAWGGDFILAIAPDDPTAYFKEKGFPIVIPYSEMIL</sequence>